<proteinExistence type="predicted"/>
<reference evidence="2 3" key="1">
    <citation type="submission" date="2023-05" db="EMBL/GenBank/DDBJ databases">
        <authorList>
            <person name="Yin Y."/>
            <person name="Lu Z."/>
        </authorList>
    </citation>
    <scope>NUCLEOTIDE SEQUENCE [LARGE SCALE GENOMIC DNA]</scope>
    <source>
        <strain evidence="2 3">ZM22</strain>
    </source>
</reference>
<evidence type="ECO:0000313" key="3">
    <source>
        <dbReference type="Proteomes" id="UP001240697"/>
    </source>
</evidence>
<dbReference type="EMBL" id="CP125947">
    <property type="protein sequence ID" value="WHS66262.1"/>
    <property type="molecule type" value="Genomic_DNA"/>
</dbReference>
<keyword evidence="1" id="KW-0812">Transmembrane</keyword>
<sequence length="345" mass="38142">MINVKLALSALLAEIASWSSLWLLHNHSDAALLSYLVVHALASVLLALCLSPFLVSTADARQQRLPLVALMALLSYAVPVVGFVGSVVATVALHRRRGFAARKQLSSLPLPEFDSHQQASGGRRQVGLQSFLANQAVPVPLRMRSLAALGHVSGRIASPMLRMALSDSSDDLRLLAYSMLDAQERQLSQSIHQELQTLERARAVEGDEAGPRGLQAAWALSDLYWELIYQGSAQGDVRDHAIKQSLHYCDQVLDQRPDTALLLLRKGRLLHLLADGDGDGDGDGAQFYYQRALDLGLPAARVIPYQAELMFEQRQFAKVQELMRRLEDQQVLPRLRPCIQYWSAP</sequence>
<organism evidence="2 3">
    <name type="scientific">Comamonas resistens</name>
    <dbReference type="NCBI Taxonomy" id="3046670"/>
    <lineage>
        <taxon>Bacteria</taxon>
        <taxon>Pseudomonadati</taxon>
        <taxon>Pseudomonadota</taxon>
        <taxon>Betaproteobacteria</taxon>
        <taxon>Burkholderiales</taxon>
        <taxon>Comamonadaceae</taxon>
        <taxon>Comamonas</taxon>
    </lineage>
</organism>
<evidence type="ECO:0000313" key="2">
    <source>
        <dbReference type="EMBL" id="WHS66262.1"/>
    </source>
</evidence>
<keyword evidence="3" id="KW-1185">Reference proteome</keyword>
<keyword evidence="1" id="KW-0472">Membrane</keyword>
<dbReference type="RefSeq" id="WP_283487357.1">
    <property type="nucleotide sequence ID" value="NZ_CP125947.1"/>
</dbReference>
<feature type="transmembrane region" description="Helical" evidence="1">
    <location>
        <begin position="32"/>
        <end position="55"/>
    </location>
</feature>
<name>A0ABY8ST94_9BURK</name>
<keyword evidence="1" id="KW-1133">Transmembrane helix</keyword>
<dbReference type="Gene3D" id="1.25.40.10">
    <property type="entry name" value="Tetratricopeptide repeat domain"/>
    <property type="match status" value="1"/>
</dbReference>
<feature type="transmembrane region" description="Helical" evidence="1">
    <location>
        <begin position="67"/>
        <end position="93"/>
    </location>
</feature>
<protein>
    <recommendedName>
        <fullName evidence="4">Transmembrane protein</fullName>
    </recommendedName>
</protein>
<dbReference type="Proteomes" id="UP001240697">
    <property type="component" value="Chromosome"/>
</dbReference>
<dbReference type="InterPro" id="IPR011990">
    <property type="entry name" value="TPR-like_helical_dom_sf"/>
</dbReference>
<gene>
    <name evidence="2" type="ORF">QMY55_03690</name>
</gene>
<accession>A0ABY8ST94</accession>
<evidence type="ECO:0008006" key="4">
    <source>
        <dbReference type="Google" id="ProtNLM"/>
    </source>
</evidence>
<evidence type="ECO:0000256" key="1">
    <source>
        <dbReference type="SAM" id="Phobius"/>
    </source>
</evidence>